<dbReference type="AlphaFoldDB" id="A0AA51YHJ5"/>
<gene>
    <name evidence="3" type="ORF">RE476_05160</name>
</gene>
<feature type="transmembrane region" description="Helical" evidence="1">
    <location>
        <begin position="21"/>
        <end position="43"/>
    </location>
</feature>
<dbReference type="Proteomes" id="UP001183006">
    <property type="component" value="Chromosome"/>
</dbReference>
<reference evidence="3" key="1">
    <citation type="submission" date="2023-08" db="EMBL/GenBank/DDBJ databases">
        <title>Methanolobus mangrovi sp. nov. and Methanolobus sediminis sp. nov, two novel methylotrophic methanogens isolated from mangrove sediments in China.</title>
        <authorList>
            <person name="Zhou J."/>
        </authorList>
    </citation>
    <scope>NUCLEOTIDE SEQUENCE</scope>
    <source>
        <strain evidence="3">FTZ2</strain>
    </source>
</reference>
<dbReference type="GeneID" id="84229507"/>
<dbReference type="PANTHER" id="PTHR38138:SF1">
    <property type="entry name" value="ARCHAEAL TYPE IV PILIN N-TERMINAL DOMAIN-CONTAINING PROTEIN"/>
    <property type="match status" value="1"/>
</dbReference>
<dbReference type="Pfam" id="PF07790">
    <property type="entry name" value="Pilin_N"/>
    <property type="match status" value="1"/>
</dbReference>
<evidence type="ECO:0000313" key="3">
    <source>
        <dbReference type="EMBL" id="WMW23222.1"/>
    </source>
</evidence>
<dbReference type="EMBL" id="CP133594">
    <property type="protein sequence ID" value="WMW23222.1"/>
    <property type="molecule type" value="Genomic_DNA"/>
</dbReference>
<evidence type="ECO:0000259" key="2">
    <source>
        <dbReference type="Pfam" id="PF07790"/>
    </source>
</evidence>
<keyword evidence="4" id="KW-1185">Reference proteome</keyword>
<protein>
    <submittedName>
        <fullName evidence="3">Type IV pilin N-terminal domain-containing protein</fullName>
    </submittedName>
</protein>
<accession>A0AA51YHJ5</accession>
<organism evidence="3 4">
    <name type="scientific">Methanolobus mangrovi</name>
    <dbReference type="NCBI Taxonomy" id="3072977"/>
    <lineage>
        <taxon>Archaea</taxon>
        <taxon>Methanobacteriati</taxon>
        <taxon>Methanobacteriota</taxon>
        <taxon>Stenosarchaea group</taxon>
        <taxon>Methanomicrobia</taxon>
        <taxon>Methanosarcinales</taxon>
        <taxon>Methanosarcinaceae</taxon>
        <taxon>Methanolobus</taxon>
    </lineage>
</organism>
<keyword evidence="1" id="KW-0472">Membrane</keyword>
<dbReference type="KEGG" id="mmav:RE476_05160"/>
<dbReference type="InterPro" id="IPR012859">
    <property type="entry name" value="Pilin_N_archaeal"/>
</dbReference>
<evidence type="ECO:0000256" key="1">
    <source>
        <dbReference type="SAM" id="Phobius"/>
    </source>
</evidence>
<dbReference type="PANTHER" id="PTHR38138">
    <property type="entry name" value="VNG6441H"/>
    <property type="match status" value="1"/>
</dbReference>
<name>A0AA51YHJ5_9EURY</name>
<feature type="domain" description="Archaeal Type IV pilin N-terminal" evidence="2">
    <location>
        <begin position="13"/>
        <end position="87"/>
    </location>
</feature>
<sequence length="437" mass="47419">MNSRRNTFLENTDAVSEIIGEVLMTAIAVLAFSVVAVFIFSYASPQEKVHADIQGWADVDSDTIYLRHTGGETIDVSGIRIVLNINGTRRDLTSSELIQIKGNTAWNLGETIRINTSELWSDSIGQNDYVGIVMITTDSNFVLKSGTLLGDVSNVISSTNGSTPTPTLTAPVLSGQNPLTSYQSNTSQSVTFSAISSQSSINEFLLNGQHLAWSNGTSPFYTNTSAFAGTYTLTLVAKNTTDQLLTDSLEWTWTVISETTPANGSGINMHLLKANIGGYVANGDYIKFKTGGGGSSITINGVTKSIKNNDNVMFVMNGQQPSGQAIIGGSGVSWQITAYDFNVDFYLNNVLEETGDITNIYISKADNFESTISYYLPSDLSQTYFSENGDANVLINGIDDSEIWLYNVTPADGNYFMFEFNSTYTNIEGFDANHMIN</sequence>
<dbReference type="RefSeq" id="WP_309309338.1">
    <property type="nucleotide sequence ID" value="NZ_CP133594.1"/>
</dbReference>
<keyword evidence="1" id="KW-1133">Transmembrane helix</keyword>
<keyword evidence="1" id="KW-0812">Transmembrane</keyword>
<evidence type="ECO:0000313" key="4">
    <source>
        <dbReference type="Proteomes" id="UP001183006"/>
    </source>
</evidence>
<proteinExistence type="predicted"/>